<sequence length="380" mass="43929">MNITPKVYYDQYNSDASLESRPEGFSSGTYPDGIKAITRIKYRTFGFENQLDYNVFDGNELTLGLQYEYVHQGDIHYGTNFHPLTNDPLPSFADFSNDLPFTRRATRHIYAVYLQDEWNITEDIDLTVGVRHDRFTRFQGTTNPRFGLIWRFMEDAHLKLLYATAFRAPNFDEMFFVNNPASVGNPNLDPEKINTFEVGLGYNFTEHVRGNVNYFFNRIRDRIQKDSQTPSQNQNLGGARIKGIEAELKADWGNDNYAYANYTFQNAEETSNRERLAFVPVHKANFGVNVGFWKYANANLNTFVSGSRTREDGDTRRKLPSYALSNFTLIGKNFIDNLEIKGSVYNLFDKSYDDPAPMDTVSTDYPQQGRSFRIELQFKY</sequence>
<keyword evidence="8 12" id="KW-0675">Receptor</keyword>
<evidence type="ECO:0000256" key="8">
    <source>
        <dbReference type="ARBA" id="ARBA00023170"/>
    </source>
</evidence>
<keyword evidence="7 10" id="KW-0472">Membrane</keyword>
<comment type="subcellular location">
    <subcellularLocation>
        <location evidence="1 10">Cell outer membrane</location>
        <topology evidence="1 10">Multi-pass membrane protein</topology>
    </subcellularLocation>
</comment>
<dbReference type="GO" id="GO:0009279">
    <property type="term" value="C:cell outer membrane"/>
    <property type="evidence" value="ECO:0007669"/>
    <property type="project" value="UniProtKB-SubCell"/>
</dbReference>
<dbReference type="EMBL" id="JRYO01000067">
    <property type="protein sequence ID" value="KHE93254.1"/>
    <property type="molecule type" value="Genomic_DNA"/>
</dbReference>
<dbReference type="InterPro" id="IPR039426">
    <property type="entry name" value="TonB-dep_rcpt-like"/>
</dbReference>
<evidence type="ECO:0000256" key="10">
    <source>
        <dbReference type="PROSITE-ProRule" id="PRU01360"/>
    </source>
</evidence>
<comment type="similarity">
    <text evidence="10">Belongs to the TonB-dependent receptor family.</text>
</comment>
<evidence type="ECO:0000256" key="5">
    <source>
        <dbReference type="ARBA" id="ARBA00022729"/>
    </source>
</evidence>
<dbReference type="PROSITE" id="PS52016">
    <property type="entry name" value="TONB_DEPENDENT_REC_3"/>
    <property type="match status" value="1"/>
</dbReference>
<keyword evidence="6" id="KW-0798">TonB box</keyword>
<keyword evidence="4 10" id="KW-0812">Transmembrane</keyword>
<evidence type="ECO:0000313" key="13">
    <source>
        <dbReference type="Proteomes" id="UP000030652"/>
    </source>
</evidence>
<evidence type="ECO:0000256" key="9">
    <source>
        <dbReference type="ARBA" id="ARBA00023237"/>
    </source>
</evidence>
<keyword evidence="2 10" id="KW-0813">Transport</keyword>
<evidence type="ECO:0000259" key="11">
    <source>
        <dbReference type="Pfam" id="PF00593"/>
    </source>
</evidence>
<dbReference type="InterPro" id="IPR000531">
    <property type="entry name" value="Beta-barrel_TonB"/>
</dbReference>
<accession>A0A0B0EKZ6</accession>
<evidence type="ECO:0000256" key="7">
    <source>
        <dbReference type="ARBA" id="ARBA00023136"/>
    </source>
</evidence>
<keyword evidence="9 10" id="KW-0998">Cell outer membrane</keyword>
<dbReference type="Pfam" id="PF00593">
    <property type="entry name" value="TonB_dep_Rec_b-barrel"/>
    <property type="match status" value="1"/>
</dbReference>
<dbReference type="PANTHER" id="PTHR30069">
    <property type="entry name" value="TONB-DEPENDENT OUTER MEMBRANE RECEPTOR"/>
    <property type="match status" value="1"/>
</dbReference>
<dbReference type="InterPro" id="IPR036942">
    <property type="entry name" value="Beta-barrel_TonB_sf"/>
</dbReference>
<dbReference type="Gene3D" id="2.40.170.20">
    <property type="entry name" value="TonB-dependent receptor, beta-barrel domain"/>
    <property type="match status" value="1"/>
</dbReference>
<dbReference type="PANTHER" id="PTHR30069:SF29">
    <property type="entry name" value="HEMOGLOBIN AND HEMOGLOBIN-HAPTOGLOBIN-BINDING PROTEIN 1-RELATED"/>
    <property type="match status" value="1"/>
</dbReference>
<evidence type="ECO:0000256" key="3">
    <source>
        <dbReference type="ARBA" id="ARBA00022452"/>
    </source>
</evidence>
<gene>
    <name evidence="12" type="ORF">SCABRO_01016</name>
</gene>
<evidence type="ECO:0000256" key="4">
    <source>
        <dbReference type="ARBA" id="ARBA00022692"/>
    </source>
</evidence>
<dbReference type="GO" id="GO:0015344">
    <property type="term" value="F:siderophore uptake transmembrane transporter activity"/>
    <property type="evidence" value="ECO:0007669"/>
    <property type="project" value="TreeGrafter"/>
</dbReference>
<name>A0A0B0EKZ6_9BACT</name>
<evidence type="ECO:0000256" key="1">
    <source>
        <dbReference type="ARBA" id="ARBA00004571"/>
    </source>
</evidence>
<evidence type="ECO:0000256" key="2">
    <source>
        <dbReference type="ARBA" id="ARBA00022448"/>
    </source>
</evidence>
<organism evidence="12 13">
    <name type="scientific">Candidatus Scalindua brodae</name>
    <dbReference type="NCBI Taxonomy" id="237368"/>
    <lineage>
        <taxon>Bacteria</taxon>
        <taxon>Pseudomonadati</taxon>
        <taxon>Planctomycetota</taxon>
        <taxon>Candidatus Brocadiia</taxon>
        <taxon>Candidatus Brocadiales</taxon>
        <taxon>Candidatus Scalinduaceae</taxon>
        <taxon>Candidatus Scalindua</taxon>
    </lineage>
</organism>
<dbReference type="eggNOG" id="COG4771">
    <property type="taxonomic scope" value="Bacteria"/>
</dbReference>
<dbReference type="Proteomes" id="UP000030652">
    <property type="component" value="Unassembled WGS sequence"/>
</dbReference>
<dbReference type="GO" id="GO:0044718">
    <property type="term" value="P:siderophore transmembrane transport"/>
    <property type="evidence" value="ECO:0007669"/>
    <property type="project" value="TreeGrafter"/>
</dbReference>
<keyword evidence="3 10" id="KW-1134">Transmembrane beta strand</keyword>
<protein>
    <submittedName>
        <fullName evidence="12">TonB-dependent receptor</fullName>
    </submittedName>
</protein>
<evidence type="ECO:0000256" key="6">
    <source>
        <dbReference type="ARBA" id="ARBA00023077"/>
    </source>
</evidence>
<keyword evidence="5" id="KW-0732">Signal</keyword>
<proteinExistence type="inferred from homology"/>
<comment type="caution">
    <text evidence="12">The sequence shown here is derived from an EMBL/GenBank/DDBJ whole genome shotgun (WGS) entry which is preliminary data.</text>
</comment>
<reference evidence="12 13" key="1">
    <citation type="submission" date="2014-10" db="EMBL/GenBank/DDBJ databases">
        <title>Draft genome of anammox bacterium scalindua brodae, obtained using differential coverage binning of sequence data from two enrichment reactors.</title>
        <authorList>
            <person name="Speth D.R."/>
            <person name="Russ L."/>
            <person name="Kartal B."/>
            <person name="Op den Camp H.J."/>
            <person name="Dutilh B.E."/>
            <person name="Jetten M.S."/>
        </authorList>
    </citation>
    <scope>NUCLEOTIDE SEQUENCE [LARGE SCALE GENOMIC DNA]</scope>
    <source>
        <strain evidence="12">RU1</strain>
    </source>
</reference>
<feature type="domain" description="TonB-dependent receptor-like beta-barrel" evidence="11">
    <location>
        <begin position="25"/>
        <end position="347"/>
    </location>
</feature>
<dbReference type="SUPFAM" id="SSF56935">
    <property type="entry name" value="Porins"/>
    <property type="match status" value="1"/>
</dbReference>
<evidence type="ECO:0000313" key="12">
    <source>
        <dbReference type="EMBL" id="KHE93254.1"/>
    </source>
</evidence>
<dbReference type="AlphaFoldDB" id="A0A0B0EKZ6"/>